<dbReference type="Pfam" id="PF13180">
    <property type="entry name" value="PDZ_2"/>
    <property type="match status" value="1"/>
</dbReference>
<evidence type="ECO:0000313" key="4">
    <source>
        <dbReference type="Proteomes" id="UP000295765"/>
    </source>
</evidence>
<sequence>MKPRHHLHHRTCAGLALGALLLAAGAHAAAPCVPVGRWARPTDGAPEALDSGPWLTELAQSGIVLLGERHDSAEQHRWQLQTLAALAAQQPRMTIGLEMVPRRLQSVLDRWVAGELGEAQFLDAVEWDTIWGFDPALYLPILHFARMNRIPLLALNVDRALVSRVSESGWDAIPEEAREGIGDPEPASTAYLAFLRGKHARHNRADDERADETRFERFVQSQLLWDRAMAERIAEVAQRDDAPLLVVLSGSGHLVYGYGIPHQLAALGAPRARVLLPYSAEPCSELVPGYADAVFGLDPVAERDAPAPATLGVLLAAEDGGVRIERVFDNSVADAAALRPGDIVRELAGREVHSVADVVASVRRQPPGTWLPIVVERRGKTRLVLAKFPPEPEP</sequence>
<dbReference type="InterPro" id="IPR036034">
    <property type="entry name" value="PDZ_sf"/>
</dbReference>
<dbReference type="Pfam" id="PF04187">
    <property type="entry name" value="Cofac_haem_bdg"/>
    <property type="match status" value="1"/>
</dbReference>
<name>A0A4R2L7T8_9GAMM</name>
<dbReference type="AlphaFoldDB" id="A0A4R2L7T8"/>
<dbReference type="PROSITE" id="PS50106">
    <property type="entry name" value="PDZ"/>
    <property type="match status" value="1"/>
</dbReference>
<dbReference type="SMART" id="SM00228">
    <property type="entry name" value="PDZ"/>
    <property type="match status" value="1"/>
</dbReference>
<dbReference type="RefSeq" id="WP_243662593.1">
    <property type="nucleotide sequence ID" value="NZ_SLWY01000008.1"/>
</dbReference>
<dbReference type="CDD" id="cd14727">
    <property type="entry name" value="ChanN-like"/>
    <property type="match status" value="1"/>
</dbReference>
<protein>
    <submittedName>
        <fullName evidence="3">Putative iron-regulated protein</fullName>
    </submittedName>
</protein>
<proteinExistence type="predicted"/>
<evidence type="ECO:0000313" key="3">
    <source>
        <dbReference type="EMBL" id="TCO81407.1"/>
    </source>
</evidence>
<evidence type="ECO:0000259" key="2">
    <source>
        <dbReference type="PROSITE" id="PS50106"/>
    </source>
</evidence>
<dbReference type="SUPFAM" id="SSF159501">
    <property type="entry name" value="EreA/ChaN-like"/>
    <property type="match status" value="1"/>
</dbReference>
<keyword evidence="1" id="KW-0732">Signal</keyword>
<feature type="chain" id="PRO_5020352739" evidence="1">
    <location>
        <begin position="29"/>
        <end position="394"/>
    </location>
</feature>
<dbReference type="Gene3D" id="2.30.42.10">
    <property type="match status" value="1"/>
</dbReference>
<comment type="caution">
    <text evidence="3">The sequence shown here is derived from an EMBL/GenBank/DDBJ whole genome shotgun (WGS) entry which is preliminary data.</text>
</comment>
<reference evidence="3 4" key="1">
    <citation type="submission" date="2019-03" db="EMBL/GenBank/DDBJ databases">
        <title>Genomic Encyclopedia of Type Strains, Phase IV (KMG-IV): sequencing the most valuable type-strain genomes for metagenomic binning, comparative biology and taxonomic classification.</title>
        <authorList>
            <person name="Goeker M."/>
        </authorList>
    </citation>
    <scope>NUCLEOTIDE SEQUENCE [LARGE SCALE GENOMIC DNA]</scope>
    <source>
        <strain evidence="3 4">DSM 25287</strain>
    </source>
</reference>
<feature type="domain" description="PDZ" evidence="2">
    <location>
        <begin position="299"/>
        <end position="377"/>
    </location>
</feature>
<organism evidence="3 4">
    <name type="scientific">Plasticicumulans lactativorans</name>
    <dbReference type="NCBI Taxonomy" id="1133106"/>
    <lineage>
        <taxon>Bacteria</taxon>
        <taxon>Pseudomonadati</taxon>
        <taxon>Pseudomonadota</taxon>
        <taxon>Gammaproteobacteria</taxon>
        <taxon>Candidatus Competibacteraceae</taxon>
        <taxon>Plasticicumulans</taxon>
    </lineage>
</organism>
<dbReference type="InterPro" id="IPR007314">
    <property type="entry name" value="Cofac_haem-bd_dom"/>
</dbReference>
<dbReference type="EMBL" id="SLWY01000008">
    <property type="protein sequence ID" value="TCO81407.1"/>
    <property type="molecule type" value="Genomic_DNA"/>
</dbReference>
<feature type="signal peptide" evidence="1">
    <location>
        <begin position="1"/>
        <end position="28"/>
    </location>
</feature>
<dbReference type="Proteomes" id="UP000295765">
    <property type="component" value="Unassembled WGS sequence"/>
</dbReference>
<accession>A0A4R2L7T8</accession>
<dbReference type="SUPFAM" id="SSF50156">
    <property type="entry name" value="PDZ domain-like"/>
    <property type="match status" value="1"/>
</dbReference>
<evidence type="ECO:0000256" key="1">
    <source>
        <dbReference type="SAM" id="SignalP"/>
    </source>
</evidence>
<dbReference type="InterPro" id="IPR001478">
    <property type="entry name" value="PDZ"/>
</dbReference>
<gene>
    <name evidence="3" type="ORF">EV699_10838</name>
</gene>
<keyword evidence="4" id="KW-1185">Reference proteome</keyword>
<dbReference type="Gene3D" id="3.40.50.11550">
    <property type="match status" value="1"/>
</dbReference>